<dbReference type="STRING" id="1037410.MCSF7_01246"/>
<comment type="catalytic activity">
    <reaction evidence="8 10">
        <text>Hydrolysis of proteins in presence of ATP.</text>
        <dbReference type="EC" id="3.4.21.53"/>
    </reaction>
</comment>
<dbReference type="GO" id="GO:0005524">
    <property type="term" value="F:ATP binding"/>
    <property type="evidence" value="ECO:0007669"/>
    <property type="project" value="UniProtKB-KW"/>
</dbReference>
<evidence type="ECO:0000256" key="10">
    <source>
        <dbReference type="PROSITE-ProRule" id="PRU01122"/>
    </source>
</evidence>
<dbReference type="InterPro" id="IPR014721">
    <property type="entry name" value="Ribsml_uS5_D2-typ_fold_subgr"/>
</dbReference>
<organism evidence="13 14">
    <name type="scientific">Mycoplasmopsis columbina SF7</name>
    <dbReference type="NCBI Taxonomy" id="1037410"/>
    <lineage>
        <taxon>Bacteria</taxon>
        <taxon>Bacillati</taxon>
        <taxon>Mycoplasmatota</taxon>
        <taxon>Mycoplasmoidales</taxon>
        <taxon>Metamycoplasmataceae</taxon>
        <taxon>Mycoplasmopsis</taxon>
    </lineage>
</organism>
<feature type="region of interest" description="Disordered" evidence="11">
    <location>
        <begin position="325"/>
        <end position="361"/>
    </location>
</feature>
<dbReference type="InterPro" id="IPR027065">
    <property type="entry name" value="Lon_Prtase"/>
</dbReference>
<dbReference type="SMART" id="SM00382">
    <property type="entry name" value="AAA"/>
    <property type="match status" value="1"/>
</dbReference>
<dbReference type="eggNOG" id="COG0466">
    <property type="taxonomic scope" value="Bacteria"/>
</dbReference>
<feature type="domain" description="Lon proteolytic" evidence="12">
    <location>
        <begin position="793"/>
        <end position="974"/>
    </location>
</feature>
<accession>F9UK38</accession>
<dbReference type="EMBL" id="AFXA01000011">
    <property type="protein sequence ID" value="EGV00043.1"/>
    <property type="molecule type" value="Genomic_DNA"/>
</dbReference>
<dbReference type="Pfam" id="PF05362">
    <property type="entry name" value="Lon_C"/>
    <property type="match status" value="1"/>
</dbReference>
<dbReference type="SUPFAM" id="SSF54211">
    <property type="entry name" value="Ribosomal protein S5 domain 2-like"/>
    <property type="match status" value="1"/>
</dbReference>
<evidence type="ECO:0000256" key="4">
    <source>
        <dbReference type="ARBA" id="ARBA00022825"/>
    </source>
</evidence>
<feature type="active site" evidence="10">
    <location>
        <position position="924"/>
    </location>
</feature>
<evidence type="ECO:0000256" key="3">
    <source>
        <dbReference type="ARBA" id="ARBA00022801"/>
    </source>
</evidence>
<dbReference type="SUPFAM" id="SSF52540">
    <property type="entry name" value="P-loop containing nucleoside triphosphate hydrolases"/>
    <property type="match status" value="1"/>
</dbReference>
<evidence type="ECO:0000256" key="1">
    <source>
        <dbReference type="ARBA" id="ARBA00022670"/>
    </source>
</evidence>
<evidence type="ECO:0000313" key="13">
    <source>
        <dbReference type="EMBL" id="EGV00043.1"/>
    </source>
</evidence>
<dbReference type="InterPro" id="IPR003593">
    <property type="entry name" value="AAA+_ATPase"/>
</dbReference>
<dbReference type="InterPro" id="IPR027417">
    <property type="entry name" value="P-loop_NTPase"/>
</dbReference>
<dbReference type="InterPro" id="IPR054594">
    <property type="entry name" value="Lon_lid"/>
</dbReference>
<dbReference type="Proteomes" id="UP000004978">
    <property type="component" value="Unassembled WGS sequence"/>
</dbReference>
<dbReference type="Gene3D" id="3.40.50.300">
    <property type="entry name" value="P-loop containing nucleotide triphosphate hydrolases"/>
    <property type="match status" value="1"/>
</dbReference>
<evidence type="ECO:0000256" key="7">
    <source>
        <dbReference type="ARBA" id="ARBA00026070"/>
    </source>
</evidence>
<comment type="caution">
    <text evidence="13">The sequence shown here is derived from an EMBL/GenBank/DDBJ whole genome shotgun (WGS) entry which is preliminary data.</text>
</comment>
<feature type="active site" evidence="10">
    <location>
        <position position="881"/>
    </location>
</feature>
<dbReference type="Gene3D" id="3.30.230.10">
    <property type="match status" value="1"/>
</dbReference>
<name>F9UK38_9BACT</name>
<comment type="similarity">
    <text evidence="10">Belongs to the peptidase S16 family.</text>
</comment>
<dbReference type="PROSITE" id="PS51786">
    <property type="entry name" value="LON_PROTEOLYTIC"/>
    <property type="match status" value="1"/>
</dbReference>
<dbReference type="InterPro" id="IPR003959">
    <property type="entry name" value="ATPase_AAA_core"/>
</dbReference>
<keyword evidence="1 10" id="KW-0645">Protease</keyword>
<keyword evidence="6" id="KW-0346">Stress response</keyword>
<keyword evidence="14" id="KW-1185">Reference proteome</keyword>
<dbReference type="RefSeq" id="WP_006608656.1">
    <property type="nucleotide sequence ID" value="NZ_AFXA01000011.1"/>
</dbReference>
<dbReference type="GO" id="GO:0004252">
    <property type="term" value="F:serine-type endopeptidase activity"/>
    <property type="evidence" value="ECO:0007669"/>
    <property type="project" value="UniProtKB-UniRule"/>
</dbReference>
<dbReference type="FunFam" id="3.40.50.300:FF:000021">
    <property type="entry name" value="Lon protease homolog"/>
    <property type="match status" value="1"/>
</dbReference>
<dbReference type="PRINTS" id="PR00830">
    <property type="entry name" value="ENDOLAPTASE"/>
</dbReference>
<gene>
    <name evidence="13" type="ORF">MCSF7_01246</name>
</gene>
<dbReference type="InterPro" id="IPR004815">
    <property type="entry name" value="Lon_bac/euk-typ"/>
</dbReference>
<keyword evidence="5" id="KW-0067">ATP-binding</keyword>
<dbReference type="GO" id="GO:0030163">
    <property type="term" value="P:protein catabolic process"/>
    <property type="evidence" value="ECO:0007669"/>
    <property type="project" value="InterPro"/>
</dbReference>
<dbReference type="Pfam" id="PF22667">
    <property type="entry name" value="Lon_lid"/>
    <property type="match status" value="1"/>
</dbReference>
<dbReference type="NCBIfam" id="TIGR00763">
    <property type="entry name" value="lon"/>
    <property type="match status" value="1"/>
</dbReference>
<evidence type="ECO:0000256" key="2">
    <source>
        <dbReference type="ARBA" id="ARBA00022741"/>
    </source>
</evidence>
<evidence type="ECO:0000256" key="9">
    <source>
        <dbReference type="ARBA" id="ARBA00053875"/>
    </source>
</evidence>
<dbReference type="GO" id="GO:0006508">
    <property type="term" value="P:proteolysis"/>
    <property type="evidence" value="ECO:0007669"/>
    <property type="project" value="UniProtKB-KW"/>
</dbReference>
<comment type="subunit">
    <text evidence="7">Homohexamer. Organized in a ring with a central cavity.</text>
</comment>
<sequence>MNEEVLKENKQTLTSPFFLDLSDPLSVGWVLNGEDTQLFTFPVIKEGIRQNWNFYLKYQDKNIEKEHVFIVYTNLDRKNDLSENEYLNKNSDVLVYGTFAQILKVDHDSEHQTLTFTVKGLSKVKYSAMFDENNQETADLRQVAWLKYELIDGNTTENLVQEEDLEYLSHNIQLLDYVITSLSVKDLYSNILDELLTTRNIGISKSQWLKKIKAAVLKFQQTVNKAIGGEYDENSEDAPDEADIINAFMLNAVLGNYDRYIVFSQKDIVAQTEYLLDSISQWPKILHLNKEDLEYMNNMEFYKNMAEQEISDNEDDDDDELIESFVREESEKRIKENKSKKGEDKTMSKQQENNNNEQDKNKIDALLELEIHEKMKKNLDKQQKDFMLREKLKAIKETLNDNNPEASDDDEFQKILDDPKTAQLYPQSVLKLIASENERLKAMMPGSPDANITQVYINTLKKMPWRKVEIETLDIQKAREILDKNHYGLKEVKERIVEYLALIINRKNLAKLNKDTETLIQIDDETQVDLDLFKESKQTKKIQKDFNNVPILTLVGPPGTGKTSLARAIAEALNKSYIKISLGGVHDEAEIRGHRKTYVGAMPGKIIKALQKVGVSNPLILLDEIDKMSSDIKGDPSSAMLEVLDPEQNSKFQDNYLEHEYDLSKVMFIATANYYENIPKPLLDRVEIIELSSYTITEKVKIAKEHLVAATIKQAGLTKEQFQIKDDVIEYIIKHYTAEAGVRGLKRLFDKLARKIVTKIVSGETIKTFKITKEVTREFLGVPKFTEDENEKKPQIGVVNGLAYTSIGGTSLQIEVTTFKGKNSGIKLTGSLKDVMKESANIALTYVRSHAEEFGIKDFNFDEHEIHIHVPEGAVPKDGPSAGVTFTTALISALSNKPVSQDIAMTGEITLRGRVLEIGGLKEKSFAAFKKGIKKIFIPLANKKNLVDIPEEVKNALEFVPVADYKEIYKELFK</sequence>
<feature type="compositionally biased region" description="Basic and acidic residues" evidence="11">
    <location>
        <begin position="325"/>
        <end position="347"/>
    </location>
</feature>
<comment type="function">
    <text evidence="9">ATP-dependent serine protease that mediates the selective degradation of mutant and abnormal proteins as well as certain short-lived regulatory proteins. Required for cellular homeostasis and for survival from DNA damage and developmental changes induced by stress. Degrades polypeptides processively to yield small peptide fragments that are 5 to 10 amino acids long. Binds to DNA in a double-stranded, site-specific manner.</text>
</comment>
<evidence type="ECO:0000256" key="5">
    <source>
        <dbReference type="ARBA" id="ARBA00022840"/>
    </source>
</evidence>
<dbReference type="Pfam" id="PF00004">
    <property type="entry name" value="AAA"/>
    <property type="match status" value="1"/>
</dbReference>
<evidence type="ECO:0000259" key="12">
    <source>
        <dbReference type="PROSITE" id="PS51786"/>
    </source>
</evidence>
<dbReference type="GO" id="GO:0016887">
    <property type="term" value="F:ATP hydrolysis activity"/>
    <property type="evidence" value="ECO:0007669"/>
    <property type="project" value="InterPro"/>
</dbReference>
<dbReference type="PANTHER" id="PTHR10046">
    <property type="entry name" value="ATP DEPENDENT LON PROTEASE FAMILY MEMBER"/>
    <property type="match status" value="1"/>
</dbReference>
<evidence type="ECO:0000256" key="6">
    <source>
        <dbReference type="ARBA" id="ARBA00023016"/>
    </source>
</evidence>
<reference evidence="13 14" key="1">
    <citation type="journal article" date="2013" name="Genome Announc.">
        <title>Genome Sequence of Mycoplasma columbinum Strain SF7.</title>
        <authorList>
            <person name="Guo Z."/>
            <person name="Xu X."/>
            <person name="Zheng Q."/>
            <person name="Li T."/>
            <person name="Kuang S."/>
            <person name="Zhang Z."/>
            <person name="Chen Y."/>
            <person name="Lu X."/>
            <person name="Zhou R."/>
            <person name="Bi D."/>
            <person name="Jin H."/>
        </authorList>
    </citation>
    <scope>NUCLEOTIDE SEQUENCE [LARGE SCALE GENOMIC DNA]</scope>
    <source>
        <strain evidence="13 14">SF7</strain>
    </source>
</reference>
<keyword evidence="4 10" id="KW-0720">Serine protease</keyword>
<dbReference type="CDD" id="cd19500">
    <property type="entry name" value="RecA-like_Lon"/>
    <property type="match status" value="1"/>
</dbReference>
<dbReference type="InterPro" id="IPR008269">
    <property type="entry name" value="Lon_proteolytic"/>
</dbReference>
<dbReference type="Gene3D" id="1.20.58.1480">
    <property type="match status" value="1"/>
</dbReference>
<dbReference type="InterPro" id="IPR020568">
    <property type="entry name" value="Ribosomal_Su5_D2-typ_SF"/>
</dbReference>
<keyword evidence="2" id="KW-0547">Nucleotide-binding</keyword>
<keyword evidence="3 10" id="KW-0378">Hydrolase</keyword>
<dbReference type="Gene3D" id="1.10.8.60">
    <property type="match status" value="1"/>
</dbReference>
<evidence type="ECO:0000256" key="11">
    <source>
        <dbReference type="SAM" id="MobiDB-lite"/>
    </source>
</evidence>
<proteinExistence type="inferred from homology"/>
<dbReference type="EC" id="3.4.21.53" evidence="10"/>
<evidence type="ECO:0000256" key="8">
    <source>
        <dbReference type="ARBA" id="ARBA00050665"/>
    </source>
</evidence>
<dbReference type="AlphaFoldDB" id="F9UK38"/>
<evidence type="ECO:0000313" key="14">
    <source>
        <dbReference type="Proteomes" id="UP000004978"/>
    </source>
</evidence>
<protein>
    <recommendedName>
        <fullName evidence="10">endopeptidase La</fullName>
        <ecNumber evidence="10">3.4.21.53</ecNumber>
    </recommendedName>
</protein>
<dbReference type="GO" id="GO:0004176">
    <property type="term" value="F:ATP-dependent peptidase activity"/>
    <property type="evidence" value="ECO:0007669"/>
    <property type="project" value="UniProtKB-UniRule"/>
</dbReference>